<organism evidence="1 2">
    <name type="scientific">Advenella kashmirensis (strain DSM 17095 / LMG 22695 / WT001)</name>
    <name type="common">Tetrathiobacter kashmirensis</name>
    <dbReference type="NCBI Taxonomy" id="1036672"/>
    <lineage>
        <taxon>Bacteria</taxon>
        <taxon>Pseudomonadati</taxon>
        <taxon>Pseudomonadota</taxon>
        <taxon>Betaproteobacteria</taxon>
        <taxon>Burkholderiales</taxon>
        <taxon>Alcaligenaceae</taxon>
    </lineage>
</organism>
<sequence length="238" mass="27409">MSANINIMNPDRLIGVSIAADNAEFLFDAMQGADGMSTLSDYTVRLLHRSMQVDVRALLGKSLTLTINTAAAPRHLNGVIASFALVGQEGDTDRYFVYEARVVPWFWLATHKKEFRIYQNQSVPETIKQVLAPYGYAFEFDLVESYAPRVYCVQYDETDFQFVSRLLEAEGIHYYFRHEQEKHTLVMSDEIQSHKAVDGYEHVPYFTEDKLTLPQQDYMTHVAVFQDLRPGQYTTKRL</sequence>
<evidence type="ECO:0000313" key="2">
    <source>
        <dbReference type="Proteomes" id="UP000005267"/>
    </source>
</evidence>
<dbReference type="HOGENOM" id="CLU_096830_1_0_4"/>
<dbReference type="Gene3D" id="3.55.50.10">
    <property type="entry name" value="Baseplate protein-like domains"/>
    <property type="match status" value="1"/>
</dbReference>
<dbReference type="EMBL" id="CP003555">
    <property type="protein sequence ID" value="AFK63908.1"/>
    <property type="molecule type" value="Genomic_DNA"/>
</dbReference>
<proteinExistence type="predicted"/>
<dbReference type="Proteomes" id="UP000005267">
    <property type="component" value="Chromosome"/>
</dbReference>
<keyword evidence="2" id="KW-1185">Reference proteome</keyword>
<reference evidence="1 2" key="1">
    <citation type="journal article" date="2011" name="J. Bacteriol.">
        <title>Whole-genome shotgun sequencing of the sulfur-oxidizing chemoautotroph Tetrathiobacter kashmirensis.</title>
        <authorList>
            <person name="Ghosh W."/>
            <person name="George A."/>
            <person name="Agarwal A."/>
            <person name="Raj P."/>
            <person name="Alam M."/>
            <person name="Pyne P."/>
            <person name="Das Gupta S.K."/>
        </authorList>
    </citation>
    <scope>NUCLEOTIDE SEQUENCE [LARGE SCALE GENOMIC DNA]</scope>
    <source>
        <strain evidence="1 2">WT001</strain>
    </source>
</reference>
<dbReference type="Pfam" id="PF05954">
    <property type="entry name" value="Phage_GPD"/>
    <property type="match status" value="1"/>
</dbReference>
<name>I3UFX0_ADVKW</name>
<dbReference type="SUPFAM" id="SSF69279">
    <property type="entry name" value="Phage tail proteins"/>
    <property type="match status" value="1"/>
</dbReference>
<dbReference type="OrthoDB" id="1907165at2"/>
<dbReference type="AlphaFoldDB" id="I3UFX0"/>
<dbReference type="InterPro" id="IPR017847">
    <property type="entry name" value="T6SS_RhsGE_Vgr_subset"/>
</dbReference>
<dbReference type="InterPro" id="IPR006533">
    <property type="entry name" value="T6SS_Vgr_RhsGE"/>
</dbReference>
<protein>
    <submittedName>
        <fullName evidence="1">Rhs element Vgr family protein 4</fullName>
    </submittedName>
</protein>
<dbReference type="STRING" id="1036672.TKWG_20965"/>
<accession>I3UFX0</accession>
<evidence type="ECO:0000313" key="1">
    <source>
        <dbReference type="EMBL" id="AFK63908.1"/>
    </source>
</evidence>
<dbReference type="NCBIfam" id="TIGR03361">
    <property type="entry name" value="VI_Rhs_Vgr"/>
    <property type="match status" value="1"/>
</dbReference>
<reference evidence="2" key="2">
    <citation type="journal article" date="2013" name="PLoS ONE">
        <title>Genome implosion elicits host-confinement in Alcaligenaceae: evidence from the comparative genomics of Tetrathiobacter kashmirensis, a pathogen in the making.</title>
        <authorList>
            <person name="Ghosh W."/>
            <person name="Alam M."/>
            <person name="Roy C."/>
            <person name="Pyne P."/>
            <person name="George A."/>
            <person name="Chakraborty R."/>
            <person name="Majumder S."/>
            <person name="Agarwal A."/>
            <person name="Chakraborty S."/>
            <person name="Majumdar S."/>
            <person name="Gupta S.K."/>
        </authorList>
    </citation>
    <scope>NUCLEOTIDE SEQUENCE [LARGE SCALE GENOMIC DNA]</scope>
    <source>
        <strain evidence="2">WT001</strain>
    </source>
</reference>
<gene>
    <name evidence="1" type="ordered locus">TKWG_20965</name>
</gene>
<dbReference type="Gene3D" id="2.30.110.50">
    <property type="match status" value="1"/>
</dbReference>
<dbReference type="NCBIfam" id="TIGR01646">
    <property type="entry name" value="vgr_GE"/>
    <property type="match status" value="1"/>
</dbReference>
<dbReference type="RefSeq" id="WP_014751999.1">
    <property type="nucleotide sequence ID" value="NC_017964.1"/>
</dbReference>
<dbReference type="KEGG" id="aka:TKWG_20965"/>